<dbReference type="InterPro" id="IPR007525">
    <property type="entry name" value="FrhB_FdhB_C"/>
</dbReference>
<dbReference type="InterPro" id="IPR017896">
    <property type="entry name" value="4Fe4S_Fe-S-bd"/>
</dbReference>
<keyword evidence="1" id="KW-0479">Metal-binding</keyword>
<keyword evidence="2" id="KW-0408">Iron</keyword>
<dbReference type="AlphaFoldDB" id="A0A6P1TMH2"/>
<keyword evidence="6" id="KW-1185">Reference proteome</keyword>
<accession>A0A6P1TMH2</accession>
<dbReference type="RefSeq" id="WP_161837958.1">
    <property type="nucleotide sequence ID" value="NZ_CP048000.1"/>
</dbReference>
<protein>
    <submittedName>
        <fullName evidence="5">4Fe-4S dicluster domain-containing protein</fullName>
    </submittedName>
</protein>
<feature type="domain" description="4Fe-4S ferredoxin-type" evidence="4">
    <location>
        <begin position="36"/>
        <end position="65"/>
    </location>
</feature>
<evidence type="ECO:0000313" key="5">
    <source>
        <dbReference type="EMBL" id="QHQ61131.1"/>
    </source>
</evidence>
<organism evidence="5 6">
    <name type="scientific">Anaerocolumna sedimenticola</name>
    <dbReference type="NCBI Taxonomy" id="2696063"/>
    <lineage>
        <taxon>Bacteria</taxon>
        <taxon>Bacillati</taxon>
        <taxon>Bacillota</taxon>
        <taxon>Clostridia</taxon>
        <taxon>Lachnospirales</taxon>
        <taxon>Lachnospiraceae</taxon>
        <taxon>Anaerocolumna</taxon>
    </lineage>
</organism>
<dbReference type="Gene3D" id="3.30.70.20">
    <property type="match status" value="1"/>
</dbReference>
<evidence type="ECO:0000313" key="6">
    <source>
        <dbReference type="Proteomes" id="UP000464314"/>
    </source>
</evidence>
<dbReference type="Proteomes" id="UP000464314">
    <property type="component" value="Chromosome"/>
</dbReference>
<evidence type="ECO:0000256" key="3">
    <source>
        <dbReference type="ARBA" id="ARBA00023014"/>
    </source>
</evidence>
<proteinExistence type="predicted"/>
<dbReference type="InterPro" id="IPR017900">
    <property type="entry name" value="4Fe4S_Fe_S_CS"/>
</dbReference>
<dbReference type="Pfam" id="PF12838">
    <property type="entry name" value="Fer4_7"/>
    <property type="match status" value="1"/>
</dbReference>
<name>A0A6P1TMH2_9FIRM</name>
<reference evidence="5 6" key="1">
    <citation type="submission" date="2020-01" db="EMBL/GenBank/DDBJ databases">
        <title>Genome analysis of Anaerocolumna sp. CBA3638.</title>
        <authorList>
            <person name="Kim J."/>
            <person name="Roh S.W."/>
        </authorList>
    </citation>
    <scope>NUCLEOTIDE SEQUENCE [LARGE SCALE GENOMIC DNA]</scope>
    <source>
        <strain evidence="5 6">CBA3638</strain>
    </source>
</reference>
<gene>
    <name evidence="5" type="ORF">Ana3638_10415</name>
</gene>
<sequence>MINLYTNKENCCGCTACLNICPKKSITMEKDKEGFLYPAIDSESCNECGACVRVCPFHKKEFEEKIPKNQAVYALRHPEKSVLKKSTSGGAFTVISDYVLDQGGVVYGAVFNDRFEVIHSKATDKKQRDQMRGSKYVQSDMGIIFKEIKNTLESGKTVLFTGTPCQNDGLKSYLKKEYSGLILCDIACHGVPSPKVWTDYKAYLEEKYNDTIKEVNFRCKDTGWRNSSLKVEFTKRSHIKNMQEDPFYILFFSHLILRPSCHECIYASYHRVTDLTLADFWGIEKSNQAFQDDNGVSLVLANTKKGKDLIEAVRNSAEIIESSHNDFYQPIFEVPSKISTKRKVFWEEYVSKGKIEVLLKFGKLTPAQWVIKKIAVPILKKTGLYHVIIKAYFK</sequence>
<evidence type="ECO:0000256" key="2">
    <source>
        <dbReference type="ARBA" id="ARBA00023004"/>
    </source>
</evidence>
<evidence type="ECO:0000256" key="1">
    <source>
        <dbReference type="ARBA" id="ARBA00022723"/>
    </source>
</evidence>
<dbReference type="PANTHER" id="PTHR43193">
    <property type="match status" value="1"/>
</dbReference>
<dbReference type="GO" id="GO:0051536">
    <property type="term" value="F:iron-sulfur cluster binding"/>
    <property type="evidence" value="ECO:0007669"/>
    <property type="project" value="UniProtKB-KW"/>
</dbReference>
<dbReference type="KEGG" id="anr:Ana3638_10415"/>
<dbReference type="InterPro" id="IPR052977">
    <property type="entry name" value="Polyferredoxin-like_ET"/>
</dbReference>
<feature type="domain" description="4Fe-4S ferredoxin-type" evidence="4">
    <location>
        <begin position="2"/>
        <end position="31"/>
    </location>
</feature>
<dbReference type="PROSITE" id="PS51379">
    <property type="entry name" value="4FE4S_FER_2"/>
    <property type="match status" value="2"/>
</dbReference>
<keyword evidence="3" id="KW-0411">Iron-sulfur</keyword>
<dbReference type="PROSITE" id="PS00198">
    <property type="entry name" value="4FE4S_FER_1"/>
    <property type="match status" value="1"/>
</dbReference>
<dbReference type="GO" id="GO:0046872">
    <property type="term" value="F:metal ion binding"/>
    <property type="evidence" value="ECO:0007669"/>
    <property type="project" value="UniProtKB-KW"/>
</dbReference>
<dbReference type="PANTHER" id="PTHR43193:SF2">
    <property type="entry name" value="POLYFERREDOXIN PROTEIN FWDF"/>
    <property type="match status" value="1"/>
</dbReference>
<dbReference type="SUPFAM" id="SSF54862">
    <property type="entry name" value="4Fe-4S ferredoxins"/>
    <property type="match status" value="1"/>
</dbReference>
<evidence type="ECO:0000259" key="4">
    <source>
        <dbReference type="PROSITE" id="PS51379"/>
    </source>
</evidence>
<dbReference type="EMBL" id="CP048000">
    <property type="protein sequence ID" value="QHQ61131.1"/>
    <property type="molecule type" value="Genomic_DNA"/>
</dbReference>
<dbReference type="Pfam" id="PF04432">
    <property type="entry name" value="FrhB_FdhB_C"/>
    <property type="match status" value="1"/>
</dbReference>